<dbReference type="InterPro" id="IPR020562">
    <property type="entry name" value="PRibGlycinamide_synth_N"/>
</dbReference>
<name>A0AAD4MDX6_9AGAM</name>
<dbReference type="Proteomes" id="UP001203297">
    <property type="component" value="Unassembled WGS sequence"/>
</dbReference>
<dbReference type="GO" id="GO:0004637">
    <property type="term" value="F:phosphoribosylamine-glycine ligase activity"/>
    <property type="evidence" value="ECO:0007669"/>
    <property type="project" value="UniProtKB-EC"/>
</dbReference>
<evidence type="ECO:0000256" key="8">
    <source>
        <dbReference type="ARBA" id="ARBA00022840"/>
    </source>
</evidence>
<dbReference type="InterPro" id="IPR020561">
    <property type="entry name" value="PRibGlycinamid_synth_ATP-grasp"/>
</dbReference>
<comment type="similarity">
    <text evidence="3">In the N-terminal section; belongs to the GARS family.</text>
</comment>
<comment type="catalytic activity">
    <reaction evidence="14">
        <text>2-formamido-N(1)-(5-O-phospho-beta-D-ribosyl)acetamidine + ATP = 5-amino-1-(5-phospho-beta-D-ribosyl)imidazole + ADP + phosphate + H(+)</text>
        <dbReference type="Rhea" id="RHEA:23032"/>
        <dbReference type="ChEBI" id="CHEBI:15378"/>
        <dbReference type="ChEBI" id="CHEBI:30616"/>
        <dbReference type="ChEBI" id="CHEBI:43474"/>
        <dbReference type="ChEBI" id="CHEBI:137981"/>
        <dbReference type="ChEBI" id="CHEBI:147287"/>
        <dbReference type="ChEBI" id="CHEBI:456216"/>
        <dbReference type="EC" id="6.3.3.1"/>
    </reaction>
</comment>
<evidence type="ECO:0000256" key="7">
    <source>
        <dbReference type="ARBA" id="ARBA00022755"/>
    </source>
</evidence>
<dbReference type="EMBL" id="WTXG01000001">
    <property type="protein sequence ID" value="KAI0308300.1"/>
    <property type="molecule type" value="Genomic_DNA"/>
</dbReference>
<keyword evidence="5" id="KW-0479">Metal-binding</keyword>
<dbReference type="PROSITE" id="PS00184">
    <property type="entry name" value="GARS"/>
    <property type="match status" value="1"/>
</dbReference>
<evidence type="ECO:0000256" key="11">
    <source>
        <dbReference type="ARBA" id="ARBA00029388"/>
    </source>
</evidence>
<dbReference type="SUPFAM" id="SSF56042">
    <property type="entry name" value="PurM C-terminal domain-like"/>
    <property type="match status" value="1"/>
</dbReference>
<evidence type="ECO:0000256" key="5">
    <source>
        <dbReference type="ARBA" id="ARBA00022723"/>
    </source>
</evidence>
<comment type="caution">
    <text evidence="17">The sequence shown here is derived from an EMBL/GenBank/DDBJ whole genome shotgun (WGS) entry which is preliminary data.</text>
</comment>
<dbReference type="GO" id="GO:0046084">
    <property type="term" value="P:adenine biosynthetic process"/>
    <property type="evidence" value="ECO:0007669"/>
    <property type="project" value="TreeGrafter"/>
</dbReference>
<dbReference type="AlphaFoldDB" id="A0AAD4MDX6"/>
<dbReference type="PANTHER" id="PTHR10520">
    <property type="entry name" value="TRIFUNCTIONAL PURINE BIOSYNTHETIC PROTEIN ADENOSINE-3-RELATED"/>
    <property type="match status" value="1"/>
</dbReference>
<dbReference type="Pfam" id="PF02844">
    <property type="entry name" value="GARS_N"/>
    <property type="match status" value="1"/>
</dbReference>
<reference evidence="17" key="1">
    <citation type="journal article" date="2022" name="New Phytol.">
        <title>Evolutionary transition to the ectomycorrhizal habit in the genomes of a hyperdiverse lineage of mushroom-forming fungi.</title>
        <authorList>
            <person name="Looney B."/>
            <person name="Miyauchi S."/>
            <person name="Morin E."/>
            <person name="Drula E."/>
            <person name="Courty P.E."/>
            <person name="Kohler A."/>
            <person name="Kuo A."/>
            <person name="LaButti K."/>
            <person name="Pangilinan J."/>
            <person name="Lipzen A."/>
            <person name="Riley R."/>
            <person name="Andreopoulos W."/>
            <person name="He G."/>
            <person name="Johnson J."/>
            <person name="Nolan M."/>
            <person name="Tritt A."/>
            <person name="Barry K.W."/>
            <person name="Grigoriev I.V."/>
            <person name="Nagy L.G."/>
            <person name="Hibbett D."/>
            <person name="Henrissat B."/>
            <person name="Matheny P.B."/>
            <person name="Labbe J."/>
            <person name="Martin F.M."/>
        </authorList>
    </citation>
    <scope>NUCLEOTIDE SEQUENCE</scope>
    <source>
        <strain evidence="17">BPL690</strain>
    </source>
</reference>
<dbReference type="FunFam" id="3.40.50.20:FF:000006">
    <property type="entry name" value="Phosphoribosylamine--glycine ligase, chloroplastic"/>
    <property type="match status" value="1"/>
</dbReference>
<dbReference type="GO" id="GO:0046872">
    <property type="term" value="F:metal ion binding"/>
    <property type="evidence" value="ECO:0007669"/>
    <property type="project" value="UniProtKB-KW"/>
</dbReference>
<evidence type="ECO:0000313" key="17">
    <source>
        <dbReference type="EMBL" id="KAI0308300.1"/>
    </source>
</evidence>
<dbReference type="InterPro" id="IPR004733">
    <property type="entry name" value="PurM_cligase"/>
</dbReference>
<comment type="similarity">
    <text evidence="12">In the C-terminal section; belongs to the AIR synthase family.</text>
</comment>
<evidence type="ECO:0000256" key="9">
    <source>
        <dbReference type="ARBA" id="ARBA00023211"/>
    </source>
</evidence>
<dbReference type="HAMAP" id="MF_00741">
    <property type="entry name" value="AIRS"/>
    <property type="match status" value="1"/>
</dbReference>
<evidence type="ECO:0000256" key="10">
    <source>
        <dbReference type="ARBA" id="ARBA00023268"/>
    </source>
</evidence>
<evidence type="ECO:0000256" key="6">
    <source>
        <dbReference type="ARBA" id="ARBA00022741"/>
    </source>
</evidence>
<evidence type="ECO:0000256" key="4">
    <source>
        <dbReference type="ARBA" id="ARBA00022598"/>
    </source>
</evidence>
<dbReference type="Pfam" id="PF02769">
    <property type="entry name" value="AIRS_C"/>
    <property type="match status" value="1"/>
</dbReference>
<dbReference type="Pfam" id="PF02843">
    <property type="entry name" value="GARS_C"/>
    <property type="match status" value="1"/>
</dbReference>
<keyword evidence="4" id="KW-0436">Ligase</keyword>
<dbReference type="Pfam" id="PF01071">
    <property type="entry name" value="GARS_A"/>
    <property type="match status" value="2"/>
</dbReference>
<dbReference type="Gene3D" id="3.30.1330.10">
    <property type="entry name" value="PurM-like, N-terminal domain"/>
    <property type="match status" value="1"/>
</dbReference>
<organism evidence="17 18">
    <name type="scientific">Multifurca ochricompacta</name>
    <dbReference type="NCBI Taxonomy" id="376703"/>
    <lineage>
        <taxon>Eukaryota</taxon>
        <taxon>Fungi</taxon>
        <taxon>Dikarya</taxon>
        <taxon>Basidiomycota</taxon>
        <taxon>Agaricomycotina</taxon>
        <taxon>Agaricomycetes</taxon>
        <taxon>Russulales</taxon>
        <taxon>Russulaceae</taxon>
        <taxon>Multifurca</taxon>
    </lineage>
</organism>
<evidence type="ECO:0000256" key="14">
    <source>
        <dbReference type="ARBA" id="ARBA00049057"/>
    </source>
</evidence>
<keyword evidence="9" id="KW-0464">Manganese</keyword>
<keyword evidence="18" id="KW-1185">Reference proteome</keyword>
<dbReference type="GO" id="GO:0004641">
    <property type="term" value="F:phosphoribosylformylglycinamidine cyclo-ligase activity"/>
    <property type="evidence" value="ECO:0007669"/>
    <property type="project" value="UniProtKB-EC"/>
</dbReference>
<dbReference type="InterPro" id="IPR011761">
    <property type="entry name" value="ATP-grasp"/>
</dbReference>
<gene>
    <name evidence="17" type="ORF">B0F90DRAFT_1807515</name>
</gene>
<dbReference type="Gene3D" id="3.30.470.20">
    <property type="entry name" value="ATP-grasp fold, B domain"/>
    <property type="match status" value="1"/>
</dbReference>
<dbReference type="Gene3D" id="3.90.650.10">
    <property type="entry name" value="PurM-like C-terminal domain"/>
    <property type="match status" value="1"/>
</dbReference>
<evidence type="ECO:0000256" key="1">
    <source>
        <dbReference type="ARBA" id="ARBA00004686"/>
    </source>
</evidence>
<proteinExistence type="inferred from homology"/>
<dbReference type="InterPro" id="IPR011054">
    <property type="entry name" value="Rudment_hybrid_motif"/>
</dbReference>
<evidence type="ECO:0000256" key="15">
    <source>
        <dbReference type="PROSITE-ProRule" id="PRU00409"/>
    </source>
</evidence>
<dbReference type="InterPro" id="IPR016185">
    <property type="entry name" value="PreATP-grasp_dom_sf"/>
</dbReference>
<dbReference type="Gene3D" id="3.30.1490.20">
    <property type="entry name" value="ATP-grasp fold, A domain"/>
    <property type="match status" value="1"/>
</dbReference>
<dbReference type="GO" id="GO:0006189">
    <property type="term" value="P:'de novo' IMP biosynthetic process"/>
    <property type="evidence" value="ECO:0007669"/>
    <property type="project" value="InterPro"/>
</dbReference>
<dbReference type="InterPro" id="IPR020559">
    <property type="entry name" value="PRibGlycinamide_synth_CS"/>
</dbReference>
<comment type="pathway">
    <text evidence="2">Purine metabolism; IMP biosynthesis via de novo pathway; N(1)-(5-phospho-D-ribosyl)glycinamide from 5-phospho-alpha-D-ribose 1-diphosphate: step 2/2.</text>
</comment>
<dbReference type="HAMAP" id="MF_00138">
    <property type="entry name" value="GARS"/>
    <property type="match status" value="1"/>
</dbReference>
<keyword evidence="7" id="KW-0658">Purine biosynthesis</keyword>
<comment type="catalytic activity">
    <reaction evidence="13">
        <text>5-phospho-beta-D-ribosylamine + glycine + ATP = N(1)-(5-phospho-beta-D-ribosyl)glycinamide + ADP + phosphate + H(+)</text>
        <dbReference type="Rhea" id="RHEA:17453"/>
        <dbReference type="ChEBI" id="CHEBI:15378"/>
        <dbReference type="ChEBI" id="CHEBI:30616"/>
        <dbReference type="ChEBI" id="CHEBI:43474"/>
        <dbReference type="ChEBI" id="CHEBI:57305"/>
        <dbReference type="ChEBI" id="CHEBI:58681"/>
        <dbReference type="ChEBI" id="CHEBI:143788"/>
        <dbReference type="ChEBI" id="CHEBI:456216"/>
        <dbReference type="EC" id="6.3.4.13"/>
    </reaction>
</comment>
<dbReference type="PANTHER" id="PTHR10520:SF12">
    <property type="entry name" value="TRIFUNCTIONAL PURINE BIOSYNTHETIC PROTEIN ADENOSINE-3"/>
    <property type="match status" value="1"/>
</dbReference>
<dbReference type="SUPFAM" id="SSF52440">
    <property type="entry name" value="PreATP-grasp domain"/>
    <property type="match status" value="1"/>
</dbReference>
<accession>A0AAD4MDX6</accession>
<feature type="domain" description="ATP-grasp" evidence="16">
    <location>
        <begin position="135"/>
        <end position="355"/>
    </location>
</feature>
<dbReference type="GO" id="GO:0005829">
    <property type="term" value="C:cytosol"/>
    <property type="evidence" value="ECO:0007669"/>
    <property type="project" value="TreeGrafter"/>
</dbReference>
<dbReference type="InterPro" id="IPR036921">
    <property type="entry name" value="PurM-like_N_sf"/>
</dbReference>
<protein>
    <submittedName>
        <fullName evidence="17">Aminoimidazole ribonucleotide synthetase</fullName>
    </submittedName>
</protein>
<dbReference type="PROSITE" id="PS50975">
    <property type="entry name" value="ATP_GRASP"/>
    <property type="match status" value="1"/>
</dbReference>
<dbReference type="SMART" id="SM01209">
    <property type="entry name" value="GARS_A"/>
    <property type="match status" value="1"/>
</dbReference>
<evidence type="ECO:0000313" key="18">
    <source>
        <dbReference type="Proteomes" id="UP001203297"/>
    </source>
</evidence>
<dbReference type="InterPro" id="IPR016188">
    <property type="entry name" value="PurM-like_N"/>
</dbReference>
<sequence length="777" mass="81724">MTTLPSHPLFLFCSTSSHPFLPSILPSHQPYVCSGGREHALTWKLQQSALVSHIFVCPGNGGTELSSKVSNVILSDPTFQNLVKWAVVNNINLVVPGPEQPLVDGVESHFRKVGIPVFGPSALAARMEGSKAFSKAFMTRHSIPTAPFRVFTPSEVDQAIEYVRTCGHNVVLKASGLASGKGVLIPETTEAAVAAAGDEVVIEELLVGPEISILAFSDGYTIVPLPAAQDHKRIGEGDTGLNTGGMGAYAPAPVVSPAIMERIMREALKPTIDGMRREGQLMFPFFPYFSFFLWLKCLGSGYPFVGLLFAGFMLTDSGPKVLEYNVRFGDPEVQALVLLLGQDTDLAAIILACVEHRLDSVALTTRPGFAVSVVLASSGYPGSFEIGKTISIGEVPSDVVVFHAGTIKTGDLVQTSGGRVIAVSAYAPSLQEALDKAYEGVGQVNFDGKVYRRDIAHRCPAVPGLTYAQAGVSVDAGNALVEAIKPYVRSTRRAGADAEIGGFGGVFDLKAAGYTDPLLVSGTDGVGTKLRIAVDAGVHDSVGIDLVAMSVNDLIVQGAEPLYFLDYYGCSKLDVAVAADVVKGIAVGCQQAGCALIGGETAEMPGMYQSGDYDLAGLLPRDDIFPGDVLLGLPSTGLHSNGFSLVRAVIARAGLPYSAPCPWDATTTLGRALLTPTAIYSREILPASRAGLIKAMAHITGGGFVDNVPRALPKSLGARIDVGNGMVLVVAEENVGATIQALGEAGQREVYTIGEVVESPGVEILNAGLWKEWEIGR</sequence>
<dbReference type="NCBIfam" id="TIGR00878">
    <property type="entry name" value="purM"/>
    <property type="match status" value="1"/>
</dbReference>
<dbReference type="FunFam" id="3.90.600.10:FF:000001">
    <property type="entry name" value="Trifunctional purine biosynthetic protein adenosine-3"/>
    <property type="match status" value="1"/>
</dbReference>
<dbReference type="InterPro" id="IPR037123">
    <property type="entry name" value="PRibGlycinamide_synth_C_sf"/>
</dbReference>
<dbReference type="Gene3D" id="3.40.50.20">
    <property type="match status" value="1"/>
</dbReference>
<evidence type="ECO:0000256" key="2">
    <source>
        <dbReference type="ARBA" id="ARBA00005174"/>
    </source>
</evidence>
<dbReference type="SUPFAM" id="SSF55326">
    <property type="entry name" value="PurM N-terminal domain-like"/>
    <property type="match status" value="1"/>
</dbReference>
<keyword evidence="8 15" id="KW-0067">ATP-binding</keyword>
<evidence type="ECO:0000259" key="16">
    <source>
        <dbReference type="PROSITE" id="PS50975"/>
    </source>
</evidence>
<comment type="function">
    <text evidence="11">Catalyzes the second and fifth step in the 'de novo' purine biosynthesis pathway; contains phosphoribosylamine--glycine ligase (GARS) and phosphoribosylformylglycinamidine cyclo-ligase (AIRS) activities.</text>
</comment>
<dbReference type="InterPro" id="IPR013815">
    <property type="entry name" value="ATP_grasp_subdomain_1"/>
</dbReference>
<dbReference type="SUPFAM" id="SSF56059">
    <property type="entry name" value="Glutathione synthetase ATP-binding domain-like"/>
    <property type="match status" value="1"/>
</dbReference>
<dbReference type="InterPro" id="IPR010918">
    <property type="entry name" value="PurM-like_C_dom"/>
</dbReference>
<dbReference type="InterPro" id="IPR036676">
    <property type="entry name" value="PurM-like_C_sf"/>
</dbReference>
<dbReference type="SUPFAM" id="SSF51246">
    <property type="entry name" value="Rudiment single hybrid motif"/>
    <property type="match status" value="1"/>
</dbReference>
<dbReference type="CDD" id="cd02196">
    <property type="entry name" value="PurM"/>
    <property type="match status" value="1"/>
</dbReference>
<evidence type="ECO:0000256" key="13">
    <source>
        <dbReference type="ARBA" id="ARBA00047843"/>
    </source>
</evidence>
<dbReference type="Pfam" id="PF00586">
    <property type="entry name" value="AIRS"/>
    <property type="match status" value="1"/>
</dbReference>
<keyword evidence="10" id="KW-0511">Multifunctional enzyme</keyword>
<dbReference type="GO" id="GO:0005524">
    <property type="term" value="F:ATP binding"/>
    <property type="evidence" value="ECO:0007669"/>
    <property type="project" value="UniProtKB-UniRule"/>
</dbReference>
<dbReference type="InterPro" id="IPR020560">
    <property type="entry name" value="PRibGlycinamide_synth_C-dom"/>
</dbReference>
<dbReference type="FunFam" id="3.30.1330.10:FF:000001">
    <property type="entry name" value="Phosphoribosylformylglycinamidine cyclo-ligase"/>
    <property type="match status" value="1"/>
</dbReference>
<dbReference type="SMART" id="SM01210">
    <property type="entry name" value="GARS_C"/>
    <property type="match status" value="1"/>
</dbReference>
<dbReference type="Gene3D" id="3.90.600.10">
    <property type="entry name" value="Phosphoribosylglycinamide synthetase, C-terminal domain"/>
    <property type="match status" value="1"/>
</dbReference>
<dbReference type="InterPro" id="IPR000115">
    <property type="entry name" value="PRibGlycinamide_synth"/>
</dbReference>
<comment type="pathway">
    <text evidence="1">Purine metabolism; IMP biosynthesis via de novo pathway; 5-amino-1-(5-phospho-D-ribosyl)imidazole from N(2)-formyl-N(1)-(5-phospho-D-ribosyl)glycinamide: step 2/2.</text>
</comment>
<keyword evidence="6 15" id="KW-0547">Nucleotide-binding</keyword>
<evidence type="ECO:0000256" key="12">
    <source>
        <dbReference type="ARBA" id="ARBA00029444"/>
    </source>
</evidence>
<evidence type="ECO:0000256" key="3">
    <source>
        <dbReference type="ARBA" id="ARBA00007423"/>
    </source>
</evidence>